<comment type="similarity">
    <text evidence="1">Belongs to the N-acetylmuramoyl-L-alanine amidase 2 family.</text>
</comment>
<dbReference type="CDD" id="cd06583">
    <property type="entry name" value="PGRP"/>
    <property type="match status" value="1"/>
</dbReference>
<dbReference type="Proteomes" id="UP001596473">
    <property type="component" value="Unassembled WGS sequence"/>
</dbReference>
<dbReference type="SMART" id="SM00701">
    <property type="entry name" value="PGRP"/>
    <property type="match status" value="1"/>
</dbReference>
<keyword evidence="3" id="KW-0378">Hydrolase</keyword>
<dbReference type="InterPro" id="IPR002502">
    <property type="entry name" value="Amidase_domain"/>
</dbReference>
<feature type="domain" description="EF-hand" evidence="2">
    <location>
        <begin position="135"/>
        <end position="157"/>
    </location>
</feature>
<dbReference type="PANTHER" id="PTHR11022">
    <property type="entry name" value="PEPTIDOGLYCAN RECOGNITION PROTEIN"/>
    <property type="match status" value="1"/>
</dbReference>
<dbReference type="GO" id="GO:0008745">
    <property type="term" value="F:N-acetylmuramoyl-L-alanine amidase activity"/>
    <property type="evidence" value="ECO:0007669"/>
    <property type="project" value="UniProtKB-EC"/>
</dbReference>
<keyword evidence="4" id="KW-1185">Reference proteome</keyword>
<dbReference type="Pfam" id="PF01510">
    <property type="entry name" value="Amidase_2"/>
    <property type="match status" value="1"/>
</dbReference>
<dbReference type="InterPro" id="IPR002048">
    <property type="entry name" value="EF_hand_dom"/>
</dbReference>
<sequence length="174" mass="19159">MTREIQFIVIHCAASQNGKRLGDGQRKTAVKVIDVWHSQRGFKRSPAARDAFNPDLFAIGYHWVIDCDGSLGTGRHINEVGAHVTGRNSNSLGVCLVGTDAFTARQWEALHSLIKSLKQKYPSASVVGHRDLSPDLNGDGKITPNEFTKLCPGFIVDEWLIREMQPLQSHLVGG</sequence>
<proteinExistence type="inferred from homology"/>
<dbReference type="InterPro" id="IPR018247">
    <property type="entry name" value="EF_Hand_1_Ca_BS"/>
</dbReference>
<evidence type="ECO:0000256" key="1">
    <source>
        <dbReference type="ARBA" id="ARBA00007553"/>
    </source>
</evidence>
<accession>A0ABW2QWA8</accession>
<dbReference type="EMBL" id="JBHTBQ010000009">
    <property type="protein sequence ID" value="MFC7419364.1"/>
    <property type="molecule type" value="Genomic_DNA"/>
</dbReference>
<dbReference type="InterPro" id="IPR006619">
    <property type="entry name" value="PGRP_domain_met/bac"/>
</dbReference>
<evidence type="ECO:0000313" key="4">
    <source>
        <dbReference type="Proteomes" id="UP001596473"/>
    </source>
</evidence>
<dbReference type="SUPFAM" id="SSF55846">
    <property type="entry name" value="N-acetylmuramoyl-L-alanine amidase-like"/>
    <property type="match status" value="1"/>
</dbReference>
<dbReference type="PANTHER" id="PTHR11022:SF41">
    <property type="entry name" value="PEPTIDOGLYCAN-RECOGNITION PROTEIN LC-RELATED"/>
    <property type="match status" value="1"/>
</dbReference>
<organism evidence="3 4">
    <name type="scientific">Iodobacter arcticus</name>
    <dbReference type="NCBI Taxonomy" id="590593"/>
    <lineage>
        <taxon>Bacteria</taxon>
        <taxon>Pseudomonadati</taxon>
        <taxon>Pseudomonadota</taxon>
        <taxon>Betaproteobacteria</taxon>
        <taxon>Neisseriales</taxon>
        <taxon>Chitinibacteraceae</taxon>
        <taxon>Iodobacter</taxon>
    </lineage>
</organism>
<dbReference type="InterPro" id="IPR015510">
    <property type="entry name" value="PGRP"/>
</dbReference>
<dbReference type="EC" id="3.5.1.28" evidence="3"/>
<dbReference type="PROSITE" id="PS50222">
    <property type="entry name" value="EF_HAND_2"/>
    <property type="match status" value="1"/>
</dbReference>
<comment type="caution">
    <text evidence="3">The sequence shown here is derived from an EMBL/GenBank/DDBJ whole genome shotgun (WGS) entry which is preliminary data.</text>
</comment>
<protein>
    <submittedName>
        <fullName evidence="3">N-acetylmuramoyl-L-alanine amidase</fullName>
        <ecNumber evidence="3">3.5.1.28</ecNumber>
    </submittedName>
</protein>
<dbReference type="Gene3D" id="3.40.80.10">
    <property type="entry name" value="Peptidoglycan recognition protein-like"/>
    <property type="match status" value="1"/>
</dbReference>
<dbReference type="PROSITE" id="PS00018">
    <property type="entry name" value="EF_HAND_1"/>
    <property type="match status" value="1"/>
</dbReference>
<evidence type="ECO:0000259" key="2">
    <source>
        <dbReference type="PROSITE" id="PS50222"/>
    </source>
</evidence>
<name>A0ABW2QWA8_9NEIS</name>
<gene>
    <name evidence="3" type="ORF">ACFQNF_05675</name>
</gene>
<dbReference type="InterPro" id="IPR036505">
    <property type="entry name" value="Amidase/PGRP_sf"/>
</dbReference>
<reference evidence="4" key="1">
    <citation type="journal article" date="2019" name="Int. J. Syst. Evol. Microbiol.">
        <title>The Global Catalogue of Microorganisms (GCM) 10K type strain sequencing project: providing services to taxonomists for standard genome sequencing and annotation.</title>
        <authorList>
            <consortium name="The Broad Institute Genomics Platform"/>
            <consortium name="The Broad Institute Genome Sequencing Center for Infectious Disease"/>
            <person name="Wu L."/>
            <person name="Ma J."/>
        </authorList>
    </citation>
    <scope>NUCLEOTIDE SEQUENCE [LARGE SCALE GENOMIC DNA]</scope>
    <source>
        <strain evidence="4">CCUG 62945</strain>
    </source>
</reference>
<dbReference type="RefSeq" id="WP_380186802.1">
    <property type="nucleotide sequence ID" value="NZ_JBHTBQ010000009.1"/>
</dbReference>
<evidence type="ECO:0000313" key="3">
    <source>
        <dbReference type="EMBL" id="MFC7419364.1"/>
    </source>
</evidence>